<name>A0ABX3N8V3_9FLAO</name>
<proteinExistence type="predicted"/>
<evidence type="ECO:0000313" key="1">
    <source>
        <dbReference type="EMBL" id="OPB88865.1"/>
    </source>
</evidence>
<dbReference type="EMBL" id="MBDS01000014">
    <property type="protein sequence ID" value="OPB88865.1"/>
    <property type="molecule type" value="Genomic_DNA"/>
</dbReference>
<dbReference type="Proteomes" id="UP000190016">
    <property type="component" value="Unassembled WGS sequence"/>
</dbReference>
<comment type="caution">
    <text evidence="1">The sequence shown here is derived from an EMBL/GenBank/DDBJ whole genome shotgun (WGS) entry which is preliminary data.</text>
</comment>
<dbReference type="RefSeq" id="WP_078407282.1">
    <property type="nucleotide sequence ID" value="NZ_MBDS01000014.1"/>
</dbReference>
<organism evidence="1 2">
    <name type="scientific">Elizabethkingia ursingii</name>
    <dbReference type="NCBI Taxonomy" id="1756150"/>
    <lineage>
        <taxon>Bacteria</taxon>
        <taxon>Pseudomonadati</taxon>
        <taxon>Bacteroidota</taxon>
        <taxon>Flavobacteriia</taxon>
        <taxon>Flavobacteriales</taxon>
        <taxon>Weeksellaceae</taxon>
        <taxon>Elizabethkingia</taxon>
    </lineage>
</organism>
<protein>
    <submittedName>
        <fullName evidence="1">Uncharacterized protein</fullName>
    </submittedName>
</protein>
<reference evidence="1 2" key="1">
    <citation type="submission" date="2016-07" db="EMBL/GenBank/DDBJ databases">
        <title>Revisiting the Taxonomy of the Elizabethkingia Genus based on Whole-Genome Sequencing, Optical Mapping, and MALDI-TOF.</title>
        <authorList>
            <person name="Nicholson A.C."/>
        </authorList>
    </citation>
    <scope>NUCLEOTIDE SEQUENCE [LARGE SCALE GENOMIC DNA]</scope>
    <source>
        <strain evidence="1 2">C1558</strain>
    </source>
</reference>
<accession>A0ABX3N8V3</accession>
<sequence length="68" mass="8221">MIKDEQKINERKDYFSPTLEVELIEMRRWISACPVRLDLNQPGEKWQTIEHVGKFKLNTLNKNDKKYI</sequence>
<gene>
    <name evidence="1" type="ORF">BB021_05695</name>
</gene>
<evidence type="ECO:0000313" key="2">
    <source>
        <dbReference type="Proteomes" id="UP000190016"/>
    </source>
</evidence>
<keyword evidence="2" id="KW-1185">Reference proteome</keyword>